<dbReference type="HOGENOM" id="CLU_2592923_0_0_1"/>
<evidence type="ECO:0000313" key="4">
    <source>
        <dbReference type="Proteomes" id="UP000017836"/>
    </source>
</evidence>
<dbReference type="Gramene" id="ERN03537">
    <property type="protein sequence ID" value="ERN03537"/>
    <property type="gene ID" value="AMTR_s00003p00271470"/>
</dbReference>
<protein>
    <submittedName>
        <fullName evidence="3">Uncharacterized protein</fullName>
    </submittedName>
</protein>
<evidence type="ECO:0000313" key="3">
    <source>
        <dbReference type="EMBL" id="ERN03537.1"/>
    </source>
</evidence>
<dbReference type="Proteomes" id="UP000017836">
    <property type="component" value="Unassembled WGS sequence"/>
</dbReference>
<gene>
    <name evidence="3" type="ORF">AMTR_s00003p00271470</name>
</gene>
<reference evidence="4" key="1">
    <citation type="journal article" date="2013" name="Science">
        <title>The Amborella genome and the evolution of flowering plants.</title>
        <authorList>
            <consortium name="Amborella Genome Project"/>
        </authorList>
    </citation>
    <scope>NUCLEOTIDE SEQUENCE [LARGE SCALE GENOMIC DNA]</scope>
</reference>
<proteinExistence type="predicted"/>
<feature type="chain" id="PRO_5004808004" evidence="2">
    <location>
        <begin position="19"/>
        <end position="80"/>
    </location>
</feature>
<dbReference type="AlphaFoldDB" id="W1P122"/>
<feature type="region of interest" description="Disordered" evidence="1">
    <location>
        <begin position="60"/>
        <end position="80"/>
    </location>
</feature>
<keyword evidence="4" id="KW-1185">Reference proteome</keyword>
<organism evidence="3 4">
    <name type="scientific">Amborella trichopoda</name>
    <dbReference type="NCBI Taxonomy" id="13333"/>
    <lineage>
        <taxon>Eukaryota</taxon>
        <taxon>Viridiplantae</taxon>
        <taxon>Streptophyta</taxon>
        <taxon>Embryophyta</taxon>
        <taxon>Tracheophyta</taxon>
        <taxon>Spermatophyta</taxon>
        <taxon>Magnoliopsida</taxon>
        <taxon>Amborellales</taxon>
        <taxon>Amborellaceae</taxon>
        <taxon>Amborella</taxon>
    </lineage>
</organism>
<dbReference type="EMBL" id="KI394358">
    <property type="protein sequence ID" value="ERN03537.1"/>
    <property type="molecule type" value="Genomic_DNA"/>
</dbReference>
<evidence type="ECO:0000256" key="1">
    <source>
        <dbReference type="SAM" id="MobiDB-lite"/>
    </source>
</evidence>
<accession>W1P122</accession>
<keyword evidence="2" id="KW-0732">Signal</keyword>
<sequence>MASATLVAWLLIFVSIFAVRQLYMHGPKTNFPPLKLQLSQLQSKVCCQEYKIKEKSREWERKEKQKLTQEKSEGISSMQK</sequence>
<feature type="signal peptide" evidence="2">
    <location>
        <begin position="1"/>
        <end position="18"/>
    </location>
</feature>
<name>W1P122_AMBTC</name>
<evidence type="ECO:0000256" key="2">
    <source>
        <dbReference type="SAM" id="SignalP"/>
    </source>
</evidence>
<feature type="compositionally biased region" description="Basic and acidic residues" evidence="1">
    <location>
        <begin position="60"/>
        <end position="73"/>
    </location>
</feature>